<evidence type="ECO:0000313" key="19">
    <source>
        <dbReference type="EMBL" id="EIZ02006.1"/>
    </source>
</evidence>
<comment type="catalytic activity">
    <reaction evidence="12 16">
        <text>N(6)-[(R)-dihydrolipoyl]-L-lysyl-[protein] + NAD(+) = N(6)-[(R)-lipoyl]-L-lysyl-[protein] + NADH + H(+)</text>
        <dbReference type="Rhea" id="RHEA:15045"/>
        <dbReference type="Rhea" id="RHEA-COMP:10474"/>
        <dbReference type="Rhea" id="RHEA-COMP:10475"/>
        <dbReference type="ChEBI" id="CHEBI:15378"/>
        <dbReference type="ChEBI" id="CHEBI:57540"/>
        <dbReference type="ChEBI" id="CHEBI:57945"/>
        <dbReference type="ChEBI" id="CHEBI:83099"/>
        <dbReference type="ChEBI" id="CHEBI:83100"/>
        <dbReference type="EC" id="1.8.1.4"/>
    </reaction>
</comment>
<dbReference type="PANTHER" id="PTHR22912:SF217">
    <property type="entry name" value="DIHYDROLIPOYL DEHYDROGENASE"/>
    <property type="match status" value="1"/>
</dbReference>
<name>I9BQH7_BACFG</name>
<dbReference type="PANTHER" id="PTHR22912">
    <property type="entry name" value="DISULFIDE OXIDOREDUCTASE"/>
    <property type="match status" value="1"/>
</dbReference>
<dbReference type="InterPro" id="IPR012999">
    <property type="entry name" value="Pyr_OxRdtase_I_AS"/>
</dbReference>
<dbReference type="GO" id="GO:0005737">
    <property type="term" value="C:cytoplasm"/>
    <property type="evidence" value="ECO:0007669"/>
    <property type="project" value="UniProtKB-SubCell"/>
</dbReference>
<comment type="subcellular location">
    <subcellularLocation>
        <location evidence="1">Cytoplasm</location>
    </subcellularLocation>
</comment>
<feature type="binding site" evidence="14">
    <location>
        <begin position="136"/>
        <end position="138"/>
    </location>
    <ligand>
        <name>FAD</name>
        <dbReference type="ChEBI" id="CHEBI:57692"/>
    </ligand>
</feature>
<evidence type="ECO:0000259" key="18">
    <source>
        <dbReference type="Pfam" id="PF07992"/>
    </source>
</evidence>
<feature type="domain" description="Pyridine nucleotide-disulphide oxidoreductase dimerisation" evidence="17">
    <location>
        <begin position="338"/>
        <end position="446"/>
    </location>
</feature>
<dbReference type="GO" id="GO:0006103">
    <property type="term" value="P:2-oxoglutarate metabolic process"/>
    <property type="evidence" value="ECO:0007669"/>
    <property type="project" value="TreeGrafter"/>
</dbReference>
<evidence type="ECO:0000256" key="2">
    <source>
        <dbReference type="ARBA" id="ARBA00007532"/>
    </source>
</evidence>
<dbReference type="Gene3D" id="3.30.390.30">
    <property type="match status" value="1"/>
</dbReference>
<evidence type="ECO:0000256" key="7">
    <source>
        <dbReference type="ARBA" id="ARBA00022827"/>
    </source>
</evidence>
<dbReference type="PATRIC" id="fig|997881.3.peg.79"/>
<reference evidence="19 20" key="1">
    <citation type="submission" date="2012-02" db="EMBL/GenBank/DDBJ databases">
        <title>The Genome Sequence of Bacteroides fragilis CL05T12C13.</title>
        <authorList>
            <consortium name="The Broad Institute Genome Sequencing Platform"/>
            <person name="Earl A."/>
            <person name="Ward D."/>
            <person name="Feldgarden M."/>
            <person name="Gevers D."/>
            <person name="Zitomersky N.L."/>
            <person name="Coyne M.J."/>
            <person name="Comstock L.E."/>
            <person name="Young S.K."/>
            <person name="Zeng Q."/>
            <person name="Gargeya S."/>
            <person name="Fitzgerald M."/>
            <person name="Haas B."/>
            <person name="Abouelleil A."/>
            <person name="Alvarado L."/>
            <person name="Arachchi H.M."/>
            <person name="Berlin A."/>
            <person name="Chapman S.B."/>
            <person name="Gearin G."/>
            <person name="Goldberg J."/>
            <person name="Griggs A."/>
            <person name="Gujja S."/>
            <person name="Hansen M."/>
            <person name="Heiman D."/>
            <person name="Howarth C."/>
            <person name="Larimer J."/>
            <person name="Lui A."/>
            <person name="MacDonald P.J.P."/>
            <person name="McCowen C."/>
            <person name="Montmayeur A."/>
            <person name="Murphy C."/>
            <person name="Neiman D."/>
            <person name="Pearson M."/>
            <person name="Priest M."/>
            <person name="Roberts A."/>
            <person name="Saif S."/>
            <person name="Shea T."/>
            <person name="Sisk P."/>
            <person name="Stolte C."/>
            <person name="Sykes S."/>
            <person name="Wortman J."/>
            <person name="Nusbaum C."/>
            <person name="Birren B."/>
        </authorList>
    </citation>
    <scope>NUCLEOTIDE SEQUENCE [LARGE SCALE GENOMIC DNA]</scope>
    <source>
        <strain evidence="19 20">CL05T12C13</strain>
    </source>
</reference>
<dbReference type="RefSeq" id="WP_005802031.1">
    <property type="nucleotide sequence ID" value="NZ_JH724193.1"/>
</dbReference>
<dbReference type="InterPro" id="IPR036188">
    <property type="entry name" value="FAD/NAD-bd_sf"/>
</dbReference>
<keyword evidence="7 14" id="KW-0274">FAD</keyword>
<dbReference type="EC" id="1.8.1.4" evidence="3 16"/>
<dbReference type="PRINTS" id="PR00411">
    <property type="entry name" value="PNDRDTASEI"/>
</dbReference>
<dbReference type="Pfam" id="PF07992">
    <property type="entry name" value="Pyr_redox_2"/>
    <property type="match status" value="1"/>
</dbReference>
<feature type="binding site" evidence="14">
    <location>
        <position position="304"/>
    </location>
    <ligand>
        <name>FAD</name>
        <dbReference type="ChEBI" id="CHEBI:57692"/>
    </ligand>
</feature>
<proteinExistence type="inferred from homology"/>
<evidence type="ECO:0000256" key="1">
    <source>
        <dbReference type="ARBA" id="ARBA00004496"/>
    </source>
</evidence>
<comment type="similarity">
    <text evidence="2 16">Belongs to the class-I pyridine nucleotide-disulfide oxidoreductase family.</text>
</comment>
<dbReference type="Proteomes" id="UP000003917">
    <property type="component" value="Unassembled WGS sequence"/>
</dbReference>
<evidence type="ECO:0000256" key="8">
    <source>
        <dbReference type="ARBA" id="ARBA00023002"/>
    </source>
</evidence>
<comment type="cofactor">
    <cofactor evidence="14 16">
        <name>FAD</name>
        <dbReference type="ChEBI" id="CHEBI:57692"/>
    </cofactor>
    <text evidence="14 16">Binds 1 FAD per subunit.</text>
</comment>
<feature type="binding site" evidence="14">
    <location>
        <position position="49"/>
    </location>
    <ligand>
        <name>FAD</name>
        <dbReference type="ChEBI" id="CHEBI:57692"/>
    </ligand>
</feature>
<dbReference type="PROSITE" id="PS00076">
    <property type="entry name" value="PYRIDINE_REDOX_1"/>
    <property type="match status" value="1"/>
</dbReference>
<evidence type="ECO:0000256" key="13">
    <source>
        <dbReference type="PIRSR" id="PIRSR000350-2"/>
    </source>
</evidence>
<evidence type="ECO:0000256" key="11">
    <source>
        <dbReference type="ARBA" id="ARBA00023284"/>
    </source>
</evidence>
<protein>
    <recommendedName>
        <fullName evidence="4 16">Dihydrolipoyl dehydrogenase</fullName>
        <ecNumber evidence="3 16">1.8.1.4</ecNumber>
    </recommendedName>
</protein>
<dbReference type="FunFam" id="3.30.390.30:FF:000001">
    <property type="entry name" value="Dihydrolipoyl dehydrogenase"/>
    <property type="match status" value="1"/>
</dbReference>
<evidence type="ECO:0000256" key="9">
    <source>
        <dbReference type="ARBA" id="ARBA00023027"/>
    </source>
</evidence>
<dbReference type="EMBL" id="AGXP01000002">
    <property type="protein sequence ID" value="EIZ02006.1"/>
    <property type="molecule type" value="Genomic_DNA"/>
</dbReference>
<dbReference type="InterPro" id="IPR023753">
    <property type="entry name" value="FAD/NAD-binding_dom"/>
</dbReference>
<feature type="disulfide bond" description="Redox-active" evidence="15">
    <location>
        <begin position="40"/>
        <end position="45"/>
    </location>
</feature>
<feature type="binding site" evidence="14">
    <location>
        <position position="263"/>
    </location>
    <ligand>
        <name>NAD(+)</name>
        <dbReference type="ChEBI" id="CHEBI:57540"/>
    </ligand>
</feature>
<feature type="active site" description="Proton acceptor" evidence="13">
    <location>
        <position position="436"/>
    </location>
</feature>
<keyword evidence="8 16" id="KW-0560">Oxidoreductase</keyword>
<evidence type="ECO:0000256" key="5">
    <source>
        <dbReference type="ARBA" id="ARBA00022490"/>
    </source>
</evidence>
<evidence type="ECO:0000313" key="20">
    <source>
        <dbReference type="Proteomes" id="UP000003917"/>
    </source>
</evidence>
<evidence type="ECO:0000256" key="3">
    <source>
        <dbReference type="ARBA" id="ARBA00012608"/>
    </source>
</evidence>
<feature type="binding site" evidence="14">
    <location>
        <position position="196"/>
    </location>
    <ligand>
        <name>NAD(+)</name>
        <dbReference type="ChEBI" id="CHEBI:57540"/>
    </ligand>
</feature>
<comment type="caution">
    <text evidence="19">The sequence shown here is derived from an EMBL/GenBank/DDBJ whole genome shotgun (WGS) entry which is preliminary data.</text>
</comment>
<sequence>MKYQVIIIGGGPAGYTAAEAAGKAGLGVLLFEKQNLGGVCLNEGCIPTKTLLYSAKTYDGAKHASKYAVTVPEVSFDLPKIIARKSKVVRKLVLGVKSKLTSNNVTIISGEATILDKNTVRCGEEIYECDNLILCTGSETFIPPISGIDSVNYWTHREALDNKELPASLAIVGGGVIGMEFASFFNSLGVKVTVIEMMDEILGGMDKELSALLRADYAKRGIQFLLSTKVVSLAQTEEGAVVSYENAEGAGSVIAEKLLMSVGRRPVTKGFGLENLNLQRTERGSIVVNGQMESSLPGVYVCGDLTGFSLLAHTAVREAEVAVHAILGKEDRMSYAAIPGVVYTNPEIAGVGQTEESLTVKGIAYRAVKLPMAYSGRFVAENEGVNGVCKVLLGEDDTILGAHVLGNPASEIITLAGMAVEMKLKAAEWKKIVFPHPTVAEIFREAL</sequence>
<dbReference type="GO" id="GO:0050660">
    <property type="term" value="F:flavin adenine dinucleotide binding"/>
    <property type="evidence" value="ECO:0007669"/>
    <property type="project" value="InterPro"/>
</dbReference>
<dbReference type="InterPro" id="IPR050151">
    <property type="entry name" value="Class-I_Pyr_Nuc-Dis_Oxidored"/>
</dbReference>
<dbReference type="InterPro" id="IPR001100">
    <property type="entry name" value="Pyr_nuc-diS_OxRdtase"/>
</dbReference>
<evidence type="ECO:0000256" key="10">
    <source>
        <dbReference type="ARBA" id="ARBA00023157"/>
    </source>
</evidence>
<comment type="miscellaneous">
    <text evidence="16">The active site is a redox-active disulfide bond.</text>
</comment>
<dbReference type="NCBIfam" id="TIGR01350">
    <property type="entry name" value="lipoamide_DH"/>
    <property type="match status" value="1"/>
</dbReference>
<keyword evidence="5" id="KW-0963">Cytoplasm</keyword>
<dbReference type="PIRSF" id="PIRSF000350">
    <property type="entry name" value="Mercury_reductase_MerA"/>
    <property type="match status" value="1"/>
</dbReference>
<evidence type="ECO:0000256" key="15">
    <source>
        <dbReference type="PIRSR" id="PIRSR000350-4"/>
    </source>
</evidence>
<gene>
    <name evidence="19" type="ORF">HMPREF1080_00074</name>
</gene>
<dbReference type="Pfam" id="PF02852">
    <property type="entry name" value="Pyr_redox_dim"/>
    <property type="match status" value="1"/>
</dbReference>
<evidence type="ECO:0000259" key="17">
    <source>
        <dbReference type="Pfam" id="PF02852"/>
    </source>
</evidence>
<dbReference type="SUPFAM" id="SSF51905">
    <property type="entry name" value="FAD/NAD(P)-binding domain"/>
    <property type="match status" value="1"/>
</dbReference>
<dbReference type="PRINTS" id="PR00368">
    <property type="entry name" value="FADPNR"/>
</dbReference>
<keyword evidence="9 14" id="KW-0520">NAD</keyword>
<dbReference type="GO" id="GO:0004148">
    <property type="term" value="F:dihydrolipoyl dehydrogenase (NADH) activity"/>
    <property type="evidence" value="ECO:0007669"/>
    <property type="project" value="UniProtKB-EC"/>
</dbReference>
<dbReference type="InterPro" id="IPR006258">
    <property type="entry name" value="Lipoamide_DH"/>
</dbReference>
<evidence type="ECO:0000256" key="6">
    <source>
        <dbReference type="ARBA" id="ARBA00022630"/>
    </source>
</evidence>
<dbReference type="SUPFAM" id="SSF55424">
    <property type="entry name" value="FAD/NAD-linked reductases, dimerisation (C-terminal) domain"/>
    <property type="match status" value="1"/>
</dbReference>
<keyword evidence="10" id="KW-1015">Disulfide bond</keyword>
<keyword evidence="6 16" id="KW-0285">Flavoprotein</keyword>
<accession>I9BQH7</accession>
<evidence type="ECO:0000256" key="12">
    <source>
        <dbReference type="ARBA" id="ARBA00049187"/>
    </source>
</evidence>
<dbReference type="HOGENOM" id="CLU_016755_0_2_10"/>
<feature type="binding site" evidence="14">
    <location>
        <begin position="173"/>
        <end position="180"/>
    </location>
    <ligand>
        <name>NAD(+)</name>
        <dbReference type="ChEBI" id="CHEBI:57540"/>
    </ligand>
</feature>
<evidence type="ECO:0000256" key="4">
    <source>
        <dbReference type="ARBA" id="ARBA00016961"/>
    </source>
</evidence>
<dbReference type="Gene3D" id="3.50.50.60">
    <property type="entry name" value="FAD/NAD(P)-binding domain"/>
    <property type="match status" value="2"/>
</dbReference>
<keyword evidence="14" id="KW-0547">Nucleotide-binding</keyword>
<dbReference type="AlphaFoldDB" id="I9BQH7"/>
<feature type="domain" description="FAD/NAD(P)-binding" evidence="18">
    <location>
        <begin position="3"/>
        <end position="319"/>
    </location>
</feature>
<evidence type="ECO:0000256" key="14">
    <source>
        <dbReference type="PIRSR" id="PIRSR000350-3"/>
    </source>
</evidence>
<evidence type="ECO:0000256" key="16">
    <source>
        <dbReference type="RuleBase" id="RU003692"/>
    </source>
</evidence>
<dbReference type="InterPro" id="IPR004099">
    <property type="entry name" value="Pyr_nucl-diS_OxRdtase_dimer"/>
</dbReference>
<dbReference type="InterPro" id="IPR016156">
    <property type="entry name" value="FAD/NAD-linked_Rdtase_dimer_sf"/>
</dbReference>
<organism evidence="19 20">
    <name type="scientific">Bacteroides fragilis CL05T12C13</name>
    <dbReference type="NCBI Taxonomy" id="997881"/>
    <lineage>
        <taxon>Bacteria</taxon>
        <taxon>Pseudomonadati</taxon>
        <taxon>Bacteroidota</taxon>
        <taxon>Bacteroidia</taxon>
        <taxon>Bacteroidales</taxon>
        <taxon>Bacteroidaceae</taxon>
        <taxon>Bacteroides</taxon>
    </lineage>
</organism>
<keyword evidence="11 16" id="KW-0676">Redox-active center</keyword>